<gene>
    <name evidence="1" type="ordered locus">MTR_5g027710</name>
</gene>
<reference evidence="2" key="3">
    <citation type="submission" date="2015-04" db="UniProtKB">
        <authorList>
            <consortium name="EnsemblPlants"/>
        </authorList>
    </citation>
    <scope>IDENTIFICATION</scope>
    <source>
        <strain evidence="2">cv. Jemalong A17</strain>
    </source>
</reference>
<organism evidence="1 3">
    <name type="scientific">Medicago truncatula</name>
    <name type="common">Barrel medic</name>
    <name type="synonym">Medicago tribuloides</name>
    <dbReference type="NCBI Taxonomy" id="3880"/>
    <lineage>
        <taxon>Eukaryota</taxon>
        <taxon>Viridiplantae</taxon>
        <taxon>Streptophyta</taxon>
        <taxon>Embryophyta</taxon>
        <taxon>Tracheophyta</taxon>
        <taxon>Spermatophyta</taxon>
        <taxon>Magnoliopsida</taxon>
        <taxon>eudicotyledons</taxon>
        <taxon>Gunneridae</taxon>
        <taxon>Pentapetalae</taxon>
        <taxon>rosids</taxon>
        <taxon>fabids</taxon>
        <taxon>Fabales</taxon>
        <taxon>Fabaceae</taxon>
        <taxon>Papilionoideae</taxon>
        <taxon>50 kb inversion clade</taxon>
        <taxon>NPAAA clade</taxon>
        <taxon>Hologalegina</taxon>
        <taxon>IRL clade</taxon>
        <taxon>Trifolieae</taxon>
        <taxon>Medicago</taxon>
    </lineage>
</organism>
<protein>
    <submittedName>
        <fullName evidence="1 2">Uncharacterized protein</fullName>
    </submittedName>
</protein>
<dbReference type="AlphaFoldDB" id="G7K897"/>
<evidence type="ECO:0000313" key="3">
    <source>
        <dbReference type="Proteomes" id="UP000002051"/>
    </source>
</evidence>
<dbReference type="PaxDb" id="3880-AES95637"/>
<dbReference type="HOGENOM" id="CLU_2310244_0_0_1"/>
<dbReference type="EnsemblPlants" id="AES95637">
    <property type="protein sequence ID" value="AES95637"/>
    <property type="gene ID" value="MTR_5g027710"/>
</dbReference>
<sequence>MSWLNCNFIVHDNLLVHLECWSKEVSTRKLRQGFWLIWHATLWVIWKVRNEIIFNNGTFDVEEVVENIKFLSWSWSLHRLKIGPSLFYEWCWNPRECLLR</sequence>
<name>G7K897_MEDTR</name>
<accession>G7K897</accession>
<evidence type="ECO:0000313" key="1">
    <source>
        <dbReference type="EMBL" id="AES95637.1"/>
    </source>
</evidence>
<reference evidence="1 3" key="1">
    <citation type="journal article" date="2011" name="Nature">
        <title>The Medicago genome provides insight into the evolution of rhizobial symbioses.</title>
        <authorList>
            <person name="Young N.D."/>
            <person name="Debelle F."/>
            <person name="Oldroyd G.E."/>
            <person name="Geurts R."/>
            <person name="Cannon S.B."/>
            <person name="Udvardi M.K."/>
            <person name="Benedito V.A."/>
            <person name="Mayer K.F."/>
            <person name="Gouzy J."/>
            <person name="Schoof H."/>
            <person name="Van de Peer Y."/>
            <person name="Proost S."/>
            <person name="Cook D.R."/>
            <person name="Meyers B.C."/>
            <person name="Spannagl M."/>
            <person name="Cheung F."/>
            <person name="De Mita S."/>
            <person name="Krishnakumar V."/>
            <person name="Gundlach H."/>
            <person name="Zhou S."/>
            <person name="Mudge J."/>
            <person name="Bharti A.K."/>
            <person name="Murray J.D."/>
            <person name="Naoumkina M.A."/>
            <person name="Rosen B."/>
            <person name="Silverstein K.A."/>
            <person name="Tang H."/>
            <person name="Rombauts S."/>
            <person name="Zhao P.X."/>
            <person name="Zhou P."/>
            <person name="Barbe V."/>
            <person name="Bardou P."/>
            <person name="Bechner M."/>
            <person name="Bellec A."/>
            <person name="Berger A."/>
            <person name="Berges H."/>
            <person name="Bidwell S."/>
            <person name="Bisseling T."/>
            <person name="Choisne N."/>
            <person name="Couloux A."/>
            <person name="Denny R."/>
            <person name="Deshpande S."/>
            <person name="Dai X."/>
            <person name="Doyle J.J."/>
            <person name="Dudez A.M."/>
            <person name="Farmer A.D."/>
            <person name="Fouteau S."/>
            <person name="Franken C."/>
            <person name="Gibelin C."/>
            <person name="Gish J."/>
            <person name="Goldstein S."/>
            <person name="Gonzalez A.J."/>
            <person name="Green P.J."/>
            <person name="Hallab A."/>
            <person name="Hartog M."/>
            <person name="Hua A."/>
            <person name="Humphray S.J."/>
            <person name="Jeong D.H."/>
            <person name="Jing Y."/>
            <person name="Jocker A."/>
            <person name="Kenton S.M."/>
            <person name="Kim D.J."/>
            <person name="Klee K."/>
            <person name="Lai H."/>
            <person name="Lang C."/>
            <person name="Lin S."/>
            <person name="Macmil S.L."/>
            <person name="Magdelenat G."/>
            <person name="Matthews L."/>
            <person name="McCorrison J."/>
            <person name="Monaghan E.L."/>
            <person name="Mun J.H."/>
            <person name="Najar F.Z."/>
            <person name="Nicholson C."/>
            <person name="Noirot C."/>
            <person name="O'Bleness M."/>
            <person name="Paule C.R."/>
            <person name="Poulain J."/>
            <person name="Prion F."/>
            <person name="Qin B."/>
            <person name="Qu C."/>
            <person name="Retzel E.F."/>
            <person name="Riddle C."/>
            <person name="Sallet E."/>
            <person name="Samain S."/>
            <person name="Samson N."/>
            <person name="Sanders I."/>
            <person name="Saurat O."/>
            <person name="Scarpelli C."/>
            <person name="Schiex T."/>
            <person name="Segurens B."/>
            <person name="Severin A.J."/>
            <person name="Sherrier D.J."/>
            <person name="Shi R."/>
            <person name="Sims S."/>
            <person name="Singer S.R."/>
            <person name="Sinharoy S."/>
            <person name="Sterck L."/>
            <person name="Viollet A."/>
            <person name="Wang B.B."/>
            <person name="Wang K."/>
            <person name="Wang M."/>
            <person name="Wang X."/>
            <person name="Warfsmann J."/>
            <person name="Weissenbach J."/>
            <person name="White D.D."/>
            <person name="White J.D."/>
            <person name="Wiley G.B."/>
            <person name="Wincker P."/>
            <person name="Xing Y."/>
            <person name="Yang L."/>
            <person name="Yao Z."/>
            <person name="Ying F."/>
            <person name="Zhai J."/>
            <person name="Zhou L."/>
            <person name="Zuber A."/>
            <person name="Denarie J."/>
            <person name="Dixon R.A."/>
            <person name="May G.D."/>
            <person name="Schwartz D.C."/>
            <person name="Rogers J."/>
            <person name="Quetier F."/>
            <person name="Town C.D."/>
            <person name="Roe B.A."/>
        </authorList>
    </citation>
    <scope>NUCLEOTIDE SEQUENCE [LARGE SCALE GENOMIC DNA]</scope>
    <source>
        <strain evidence="1">A17</strain>
        <strain evidence="2 3">cv. Jemalong A17</strain>
    </source>
</reference>
<evidence type="ECO:0000313" key="2">
    <source>
        <dbReference type="EnsemblPlants" id="AES95637"/>
    </source>
</evidence>
<dbReference type="OMA" id="NFIVHDN"/>
<proteinExistence type="predicted"/>
<keyword evidence="3" id="KW-1185">Reference proteome</keyword>
<reference evidence="1 3" key="2">
    <citation type="journal article" date="2014" name="BMC Genomics">
        <title>An improved genome release (version Mt4.0) for the model legume Medicago truncatula.</title>
        <authorList>
            <person name="Tang H."/>
            <person name="Krishnakumar V."/>
            <person name="Bidwell S."/>
            <person name="Rosen B."/>
            <person name="Chan A."/>
            <person name="Zhou S."/>
            <person name="Gentzbittel L."/>
            <person name="Childs K.L."/>
            <person name="Yandell M."/>
            <person name="Gundlach H."/>
            <person name="Mayer K.F."/>
            <person name="Schwartz D.C."/>
            <person name="Town C.D."/>
        </authorList>
    </citation>
    <scope>GENOME REANNOTATION</scope>
    <source>
        <strain evidence="2 3">cv. Jemalong A17</strain>
    </source>
</reference>
<dbReference type="EMBL" id="CM001221">
    <property type="protein sequence ID" value="AES95637.1"/>
    <property type="molecule type" value="Genomic_DNA"/>
</dbReference>
<dbReference type="Proteomes" id="UP000002051">
    <property type="component" value="Chromosome 5"/>
</dbReference>